<keyword evidence="2" id="KW-1185">Reference proteome</keyword>
<evidence type="ECO:0000313" key="1">
    <source>
        <dbReference type="Ensembl" id="ENSTGEP00000013160.1"/>
    </source>
</evidence>
<reference evidence="1" key="1">
    <citation type="submission" date="2018-05" db="EMBL/GenBank/DDBJ databases">
        <title>Whole genome of Theropithecus gelada.</title>
        <authorList>
            <person name="Chiou K.L."/>
            <person name="Snyder-Mackler N."/>
        </authorList>
    </citation>
    <scope>NUCLEOTIDE SEQUENCE [LARGE SCALE GENOMIC DNA]</scope>
</reference>
<protein>
    <submittedName>
        <fullName evidence="1">Uncharacterized protein</fullName>
    </submittedName>
</protein>
<evidence type="ECO:0000313" key="2">
    <source>
        <dbReference type="Proteomes" id="UP000694411"/>
    </source>
</evidence>
<reference evidence="1" key="3">
    <citation type="submission" date="2025-09" db="UniProtKB">
        <authorList>
            <consortium name="Ensembl"/>
        </authorList>
    </citation>
    <scope>IDENTIFICATION</scope>
</reference>
<name>A0A8D2ESN7_THEGE</name>
<dbReference type="AlphaFoldDB" id="A0A8D2ESN7"/>
<proteinExistence type="predicted"/>
<dbReference type="Proteomes" id="UP000694411">
    <property type="component" value="Chromosome 13"/>
</dbReference>
<sequence length="73" mass="7624">KGHSSGINTDTAPEIFSYLPVWDQIRVSRCSPSCGTCLAGTWHSGSIPCRWAATCSLAPDPVVCNNVDGTGGD</sequence>
<accession>A0A8D2ESN7</accession>
<organism evidence="1 2">
    <name type="scientific">Theropithecus gelada</name>
    <name type="common">Gelada baboon</name>
    <dbReference type="NCBI Taxonomy" id="9565"/>
    <lineage>
        <taxon>Eukaryota</taxon>
        <taxon>Metazoa</taxon>
        <taxon>Chordata</taxon>
        <taxon>Craniata</taxon>
        <taxon>Vertebrata</taxon>
        <taxon>Euteleostomi</taxon>
        <taxon>Mammalia</taxon>
        <taxon>Eutheria</taxon>
        <taxon>Euarchontoglires</taxon>
        <taxon>Primates</taxon>
        <taxon>Haplorrhini</taxon>
        <taxon>Catarrhini</taxon>
        <taxon>Cercopithecidae</taxon>
        <taxon>Cercopithecinae</taxon>
        <taxon>Theropithecus</taxon>
    </lineage>
</organism>
<dbReference type="Ensembl" id="ENSTGET00000015808.1">
    <property type="protein sequence ID" value="ENSTGEP00000013160.1"/>
    <property type="gene ID" value="ENSTGEG00000010705.1"/>
</dbReference>
<reference evidence="1" key="2">
    <citation type="submission" date="2025-08" db="UniProtKB">
        <authorList>
            <consortium name="Ensembl"/>
        </authorList>
    </citation>
    <scope>IDENTIFICATION</scope>
</reference>